<proteinExistence type="predicted"/>
<evidence type="ECO:0000313" key="1">
    <source>
        <dbReference type="Proteomes" id="UP000095287"/>
    </source>
</evidence>
<dbReference type="WBParaSite" id="L893_g18310.t1">
    <property type="protein sequence ID" value="L893_g18310.t1"/>
    <property type="gene ID" value="L893_g18310"/>
</dbReference>
<dbReference type="Proteomes" id="UP000095287">
    <property type="component" value="Unplaced"/>
</dbReference>
<dbReference type="AlphaFoldDB" id="A0A1I7YQ18"/>
<sequence length="66" mass="7587">MLRVKFYELSVCTIHGGSENNDPWIVRKTIRGPTWPYIQSTILRTDFYLVEKVGGRRDCAGAVELE</sequence>
<keyword evidence="1" id="KW-1185">Reference proteome</keyword>
<organism evidence="1 2">
    <name type="scientific">Steinernema glaseri</name>
    <dbReference type="NCBI Taxonomy" id="37863"/>
    <lineage>
        <taxon>Eukaryota</taxon>
        <taxon>Metazoa</taxon>
        <taxon>Ecdysozoa</taxon>
        <taxon>Nematoda</taxon>
        <taxon>Chromadorea</taxon>
        <taxon>Rhabditida</taxon>
        <taxon>Tylenchina</taxon>
        <taxon>Panagrolaimomorpha</taxon>
        <taxon>Strongyloidoidea</taxon>
        <taxon>Steinernematidae</taxon>
        <taxon>Steinernema</taxon>
    </lineage>
</organism>
<reference evidence="2" key="1">
    <citation type="submission" date="2016-11" db="UniProtKB">
        <authorList>
            <consortium name="WormBaseParasite"/>
        </authorList>
    </citation>
    <scope>IDENTIFICATION</scope>
</reference>
<name>A0A1I7YQ18_9BILA</name>
<evidence type="ECO:0000313" key="2">
    <source>
        <dbReference type="WBParaSite" id="L893_g18310.t1"/>
    </source>
</evidence>
<protein>
    <submittedName>
        <fullName evidence="2">Protein kinase domain-containing protein</fullName>
    </submittedName>
</protein>
<accession>A0A1I7YQ18</accession>